<reference evidence="3 4" key="1">
    <citation type="submission" date="2018-05" db="EMBL/GenBank/DDBJ databases">
        <title>Brachybacterium sp. M1HQ-2T, whole genome shotgun sequence.</title>
        <authorList>
            <person name="Tuo L."/>
        </authorList>
    </citation>
    <scope>NUCLEOTIDE SEQUENCE [LARGE SCALE GENOMIC DNA]</scope>
    <source>
        <strain evidence="3 4">M1HQ-2</strain>
    </source>
</reference>
<sequence>MGFGPRGHRGGPRAGHGPGAHPGHPGHPGRPGQTDADGGRPEHGGPGFEGENHAGPGHEGAGHEGHGFDGPGFEGPGFGGPGRGGFGGPGRGFGGPGGPGHGFGPRGRGRGRGRRPRGDVRTAVLLLLNEEPMHGYQLMQTIDERTGGSWSVSPGAIYPTLSQLEDEGLVEMSKEGGRKLATLTDAGRSHVEENQSSWSDPFAGEDDSWAQGAQELRGSLRDLGGAVREATRSGGSQQMSQVADVLSEAKRSIYRILAGDVPPTSEDDGEKGEQSGAASA</sequence>
<organism evidence="3 4">
    <name type="scientific">Brachybacterium endophyticum</name>
    <dbReference type="NCBI Taxonomy" id="2182385"/>
    <lineage>
        <taxon>Bacteria</taxon>
        <taxon>Bacillati</taxon>
        <taxon>Actinomycetota</taxon>
        <taxon>Actinomycetes</taxon>
        <taxon>Micrococcales</taxon>
        <taxon>Dermabacteraceae</taxon>
        <taxon>Brachybacterium</taxon>
    </lineage>
</organism>
<proteinExistence type="predicted"/>
<feature type="region of interest" description="Disordered" evidence="1">
    <location>
        <begin position="1"/>
        <end position="118"/>
    </location>
</feature>
<evidence type="ECO:0000313" key="4">
    <source>
        <dbReference type="Proteomes" id="UP000245590"/>
    </source>
</evidence>
<dbReference type="Gene3D" id="1.10.10.10">
    <property type="entry name" value="Winged helix-like DNA-binding domain superfamily/Winged helix DNA-binding domain"/>
    <property type="match status" value="1"/>
</dbReference>
<name>A0A2U2RPT8_9MICO</name>
<evidence type="ECO:0000259" key="2">
    <source>
        <dbReference type="Pfam" id="PF03551"/>
    </source>
</evidence>
<dbReference type="InterPro" id="IPR011991">
    <property type="entry name" value="ArsR-like_HTH"/>
</dbReference>
<dbReference type="Proteomes" id="UP000245590">
    <property type="component" value="Unassembled WGS sequence"/>
</dbReference>
<feature type="region of interest" description="Disordered" evidence="1">
    <location>
        <begin position="222"/>
        <end position="241"/>
    </location>
</feature>
<feature type="domain" description="Transcription regulator PadR N-terminal" evidence="2">
    <location>
        <begin position="124"/>
        <end position="192"/>
    </location>
</feature>
<dbReference type="OrthoDB" id="1683430at2"/>
<keyword evidence="4" id="KW-1185">Reference proteome</keyword>
<evidence type="ECO:0000313" key="3">
    <source>
        <dbReference type="EMBL" id="PWH07887.1"/>
    </source>
</evidence>
<dbReference type="EMBL" id="QFKX01000001">
    <property type="protein sequence ID" value="PWH07887.1"/>
    <property type="molecule type" value="Genomic_DNA"/>
</dbReference>
<evidence type="ECO:0000256" key="1">
    <source>
        <dbReference type="SAM" id="MobiDB-lite"/>
    </source>
</evidence>
<comment type="caution">
    <text evidence="3">The sequence shown here is derived from an EMBL/GenBank/DDBJ whole genome shotgun (WGS) entry which is preliminary data.</text>
</comment>
<accession>A0A2U2RPT8</accession>
<feature type="region of interest" description="Disordered" evidence="1">
    <location>
        <begin position="183"/>
        <end position="213"/>
    </location>
</feature>
<dbReference type="PANTHER" id="PTHR43252:SF2">
    <property type="entry name" value="TRANSCRIPTION REGULATOR, PADR-LIKE FAMILY"/>
    <property type="match status" value="1"/>
</dbReference>
<dbReference type="InterPro" id="IPR036388">
    <property type="entry name" value="WH-like_DNA-bd_sf"/>
</dbReference>
<dbReference type="Pfam" id="PF03551">
    <property type="entry name" value="PadR"/>
    <property type="match status" value="1"/>
</dbReference>
<feature type="region of interest" description="Disordered" evidence="1">
    <location>
        <begin position="257"/>
        <end position="280"/>
    </location>
</feature>
<dbReference type="InterPro" id="IPR036390">
    <property type="entry name" value="WH_DNA-bd_sf"/>
</dbReference>
<dbReference type="SUPFAM" id="SSF46785">
    <property type="entry name" value="Winged helix' DNA-binding domain"/>
    <property type="match status" value="1"/>
</dbReference>
<feature type="compositionally biased region" description="Basic residues" evidence="1">
    <location>
        <begin position="1"/>
        <end position="11"/>
    </location>
</feature>
<dbReference type="PANTHER" id="PTHR43252">
    <property type="entry name" value="TRANSCRIPTIONAL REGULATOR YQJI"/>
    <property type="match status" value="1"/>
</dbReference>
<dbReference type="AlphaFoldDB" id="A0A2U2RPT8"/>
<protein>
    <submittedName>
        <fullName evidence="3">PadR family transcriptional regulator</fullName>
    </submittedName>
</protein>
<dbReference type="CDD" id="cd00090">
    <property type="entry name" value="HTH_ARSR"/>
    <property type="match status" value="1"/>
</dbReference>
<feature type="compositionally biased region" description="Gly residues" evidence="1">
    <location>
        <begin position="68"/>
        <end position="106"/>
    </location>
</feature>
<dbReference type="InterPro" id="IPR005149">
    <property type="entry name" value="Tscrpt_reg_PadR_N"/>
</dbReference>
<gene>
    <name evidence="3" type="ORF">DEO23_00875</name>
</gene>